<proteinExistence type="predicted"/>
<dbReference type="Proteomes" id="UP001295684">
    <property type="component" value="Unassembled WGS sequence"/>
</dbReference>
<feature type="compositionally biased region" description="Basic and acidic residues" evidence="8">
    <location>
        <begin position="625"/>
        <end position="634"/>
    </location>
</feature>
<keyword evidence="2" id="KW-0597">Phosphoprotein</keyword>
<evidence type="ECO:0000256" key="8">
    <source>
        <dbReference type="SAM" id="MobiDB-lite"/>
    </source>
</evidence>
<accession>A0AAD1Y876</accession>
<evidence type="ECO:0000256" key="4">
    <source>
        <dbReference type="ARBA" id="ARBA00022741"/>
    </source>
</evidence>
<evidence type="ECO:0000313" key="11">
    <source>
        <dbReference type="EMBL" id="CAI2386490.1"/>
    </source>
</evidence>
<evidence type="ECO:0000256" key="1">
    <source>
        <dbReference type="ARBA" id="ARBA00022527"/>
    </source>
</evidence>
<dbReference type="GO" id="GO:0004674">
    <property type="term" value="F:protein serine/threonine kinase activity"/>
    <property type="evidence" value="ECO:0007669"/>
    <property type="project" value="UniProtKB-KW"/>
</dbReference>
<dbReference type="EMBL" id="CAMPGE010029000">
    <property type="protein sequence ID" value="CAI2386490.1"/>
    <property type="molecule type" value="Genomic_DNA"/>
</dbReference>
<keyword evidence="6 7" id="KW-0067">ATP-binding</keyword>
<sequence>MASLDVIPSDYTIKYVNSLIPSNIAGLGHQFKSNKARTIRVKIAKNIIEDIRCPDADLTVGWLLSEVTRRYDKHFEAEIGQNKDNIYKKKLLIGLKTIEGFPALDYYLNFLDNCLRPLKNGTTLAVHYAKLKEGDDLENDQYRQPIGKDDFHFLKVIGCGGYANVVLARKKDSGRLYAIKIIKKDHLYVSTRKSVYTSEAEIMRKLSGSQFIVGVNYTFQTETEIYFVMEPCIGGTLFHLLTHFPKGTLNAQAIKFYMAEVIVALEKIHSKNIIYRDLKPENILIDIDGHIKLADFGLSKQLQDLDELSTTFCGSPEYLPPEMICGYMHSVSVDFYTLGCLLYEMSVGFPPFHSPNKRDLDRRIVHASPRFPSEMDSETVELINWLLSKHPADRPEYISDIKEHEYFKDIDWDQIEDKKAIPPWIPDLTKWHAPKSFTSIPLSRVFLKVKKGKPFKSSSANPKDKHDREFKKSIYAHDQNSHRIHRNEQKFLKNDDLYLPEFDHEIESKEEKSIRTQILFYLQTKGIKAKSIMSKTEKTKCSENFKEEEKKEETEVYESSDGEISLSSISDARNSMTKYFYDPSIMRNNKHCLGGATGKFHPVIDKDKSNKFSTDLNKINNESPPRLEKRVAQA</sequence>
<evidence type="ECO:0000256" key="6">
    <source>
        <dbReference type="ARBA" id="ARBA00022840"/>
    </source>
</evidence>
<feature type="compositionally biased region" description="Polar residues" evidence="8">
    <location>
        <begin position="611"/>
        <end position="623"/>
    </location>
</feature>
<evidence type="ECO:0000256" key="2">
    <source>
        <dbReference type="ARBA" id="ARBA00022553"/>
    </source>
</evidence>
<evidence type="ECO:0000256" key="5">
    <source>
        <dbReference type="ARBA" id="ARBA00022777"/>
    </source>
</evidence>
<keyword evidence="3" id="KW-0808">Transferase</keyword>
<dbReference type="CDD" id="cd05123">
    <property type="entry name" value="STKc_AGC"/>
    <property type="match status" value="1"/>
</dbReference>
<feature type="region of interest" description="Disordered" evidence="8">
    <location>
        <begin position="611"/>
        <end position="634"/>
    </location>
</feature>
<dbReference type="PANTHER" id="PTHR24351">
    <property type="entry name" value="RIBOSOMAL PROTEIN S6 KINASE"/>
    <property type="match status" value="1"/>
</dbReference>
<protein>
    <recommendedName>
        <fullName evidence="13">AGC family protein kinase</fullName>
    </recommendedName>
</protein>
<dbReference type="InterPro" id="IPR011009">
    <property type="entry name" value="Kinase-like_dom_sf"/>
</dbReference>
<evidence type="ECO:0000256" key="3">
    <source>
        <dbReference type="ARBA" id="ARBA00022679"/>
    </source>
</evidence>
<dbReference type="FunFam" id="1.10.510.10:FF:000048">
    <property type="entry name" value="Protein kinase C"/>
    <property type="match status" value="1"/>
</dbReference>
<feature type="binding site" evidence="7">
    <location>
        <position position="184"/>
    </location>
    <ligand>
        <name>ATP</name>
        <dbReference type="ChEBI" id="CHEBI:30616"/>
    </ligand>
</feature>
<keyword evidence="4 7" id="KW-0547">Nucleotide-binding</keyword>
<dbReference type="SUPFAM" id="SSF56112">
    <property type="entry name" value="Protein kinase-like (PK-like)"/>
    <property type="match status" value="1"/>
</dbReference>
<dbReference type="InterPro" id="IPR008271">
    <property type="entry name" value="Ser/Thr_kinase_AS"/>
</dbReference>
<dbReference type="InterPro" id="IPR017441">
    <property type="entry name" value="Protein_kinase_ATP_BS"/>
</dbReference>
<feature type="domain" description="AGC-kinase C-terminal" evidence="10">
    <location>
        <begin position="408"/>
        <end position="485"/>
    </location>
</feature>
<dbReference type="InterPro" id="IPR000719">
    <property type="entry name" value="Prot_kinase_dom"/>
</dbReference>
<comment type="caution">
    <text evidence="11">The sequence shown here is derived from an EMBL/GenBank/DDBJ whole genome shotgun (WGS) entry which is preliminary data.</text>
</comment>
<dbReference type="PROSITE" id="PS50011">
    <property type="entry name" value="PROTEIN_KINASE_DOM"/>
    <property type="match status" value="1"/>
</dbReference>
<dbReference type="GO" id="GO:0005524">
    <property type="term" value="F:ATP binding"/>
    <property type="evidence" value="ECO:0007669"/>
    <property type="project" value="UniProtKB-UniRule"/>
</dbReference>
<dbReference type="PROSITE" id="PS00107">
    <property type="entry name" value="PROTEIN_KINASE_ATP"/>
    <property type="match status" value="1"/>
</dbReference>
<evidence type="ECO:0000256" key="7">
    <source>
        <dbReference type="PROSITE-ProRule" id="PRU10141"/>
    </source>
</evidence>
<evidence type="ECO:0008006" key="13">
    <source>
        <dbReference type="Google" id="ProtNLM"/>
    </source>
</evidence>
<dbReference type="Pfam" id="PF00069">
    <property type="entry name" value="Pkinase"/>
    <property type="match status" value="1"/>
</dbReference>
<name>A0AAD1Y876_EUPCR</name>
<dbReference type="InterPro" id="IPR000961">
    <property type="entry name" value="AGC-kinase_C"/>
</dbReference>
<reference evidence="11" key="1">
    <citation type="submission" date="2023-07" db="EMBL/GenBank/DDBJ databases">
        <authorList>
            <consortium name="AG Swart"/>
            <person name="Singh M."/>
            <person name="Singh A."/>
            <person name="Seah K."/>
            <person name="Emmerich C."/>
        </authorList>
    </citation>
    <scope>NUCLEOTIDE SEQUENCE</scope>
    <source>
        <strain evidence="11">DP1</strain>
    </source>
</reference>
<dbReference type="SMART" id="SM00220">
    <property type="entry name" value="S_TKc"/>
    <property type="match status" value="1"/>
</dbReference>
<evidence type="ECO:0000313" key="12">
    <source>
        <dbReference type="Proteomes" id="UP001295684"/>
    </source>
</evidence>
<keyword evidence="12" id="KW-1185">Reference proteome</keyword>
<gene>
    <name evidence="11" type="ORF">ECRASSUSDP1_LOCUS28111</name>
</gene>
<dbReference type="AlphaFoldDB" id="A0AAD1Y876"/>
<dbReference type="PROSITE" id="PS51285">
    <property type="entry name" value="AGC_KINASE_CTER"/>
    <property type="match status" value="1"/>
</dbReference>
<feature type="domain" description="Protein kinase" evidence="9">
    <location>
        <begin position="151"/>
        <end position="407"/>
    </location>
</feature>
<keyword evidence="1" id="KW-0723">Serine/threonine-protein kinase</keyword>
<evidence type="ECO:0000259" key="9">
    <source>
        <dbReference type="PROSITE" id="PS50011"/>
    </source>
</evidence>
<dbReference type="Gene3D" id="1.10.510.10">
    <property type="entry name" value="Transferase(Phosphotransferase) domain 1"/>
    <property type="match status" value="1"/>
</dbReference>
<dbReference type="InterPro" id="IPR045270">
    <property type="entry name" value="STKc_AGC"/>
</dbReference>
<keyword evidence="5" id="KW-0418">Kinase</keyword>
<evidence type="ECO:0000259" key="10">
    <source>
        <dbReference type="PROSITE" id="PS51285"/>
    </source>
</evidence>
<dbReference type="Gene3D" id="3.30.200.20">
    <property type="entry name" value="Phosphorylase Kinase, domain 1"/>
    <property type="match status" value="1"/>
</dbReference>
<dbReference type="PROSITE" id="PS00108">
    <property type="entry name" value="PROTEIN_KINASE_ST"/>
    <property type="match status" value="1"/>
</dbReference>
<organism evidence="11 12">
    <name type="scientific">Euplotes crassus</name>
    <dbReference type="NCBI Taxonomy" id="5936"/>
    <lineage>
        <taxon>Eukaryota</taxon>
        <taxon>Sar</taxon>
        <taxon>Alveolata</taxon>
        <taxon>Ciliophora</taxon>
        <taxon>Intramacronucleata</taxon>
        <taxon>Spirotrichea</taxon>
        <taxon>Hypotrichia</taxon>
        <taxon>Euplotida</taxon>
        <taxon>Euplotidae</taxon>
        <taxon>Moneuplotes</taxon>
    </lineage>
</organism>